<evidence type="ECO:0000256" key="1">
    <source>
        <dbReference type="SAM" id="Phobius"/>
    </source>
</evidence>
<proteinExistence type="predicted"/>
<protein>
    <submittedName>
        <fullName evidence="2">Uncharacterized protein</fullName>
    </submittedName>
</protein>
<evidence type="ECO:0000313" key="2">
    <source>
        <dbReference type="EMBL" id="MDX8148710.1"/>
    </source>
</evidence>
<reference evidence="2 3" key="2">
    <citation type="submission" date="2023-11" db="EMBL/GenBank/DDBJ databases">
        <authorList>
            <person name="Lara A.C."/>
            <person name="Chronakova A."/>
        </authorList>
    </citation>
    <scope>NUCLEOTIDE SEQUENCE [LARGE SCALE GENOMIC DNA]</scope>
    <source>
        <strain evidence="2 3">BCCO 10_0061</strain>
    </source>
</reference>
<feature type="transmembrane region" description="Helical" evidence="1">
    <location>
        <begin position="21"/>
        <end position="44"/>
    </location>
</feature>
<sequence length="197" mass="21187">MPDRLHVLTTIYQSERADRATTLTVSLATIGVATTYLIGTIAFYDKLDLLGWAMSLLPFPLLCTAAFHSQLLTLAAVRARSILTLEHALLAATDPDQSHPLDPSHIGATATERTTNIHTAGTPHRFAMLIAYGGAGIIPLAYTVLMLTKAAHHLSGWVAVPAAFYLILLIPITFAWRDSAAKLNFHATTNSNPATST</sequence>
<feature type="transmembrane region" description="Helical" evidence="1">
    <location>
        <begin position="154"/>
        <end position="176"/>
    </location>
</feature>
<evidence type="ECO:0000313" key="3">
    <source>
        <dbReference type="Proteomes" id="UP001285352"/>
    </source>
</evidence>
<keyword evidence="1" id="KW-0812">Transmembrane</keyword>
<dbReference type="RefSeq" id="WP_319980685.1">
    <property type="nucleotide sequence ID" value="NZ_JAXAVU010000016.1"/>
</dbReference>
<feature type="transmembrane region" description="Helical" evidence="1">
    <location>
        <begin position="126"/>
        <end position="148"/>
    </location>
</feature>
<accession>A0ABU4VB65</accession>
<reference evidence="2 3" key="1">
    <citation type="submission" date="2023-11" db="EMBL/GenBank/DDBJ databases">
        <title>Lentzea sokolovensis, sp. nov., Lentzea kristufkii, sp. nov., and Lentzea miocenensis, sp. nov., rare actinobacteria from Sokolov Coal Basin, Miocene lacustrine sediment, Czech Republic.</title>
        <authorList>
            <person name="Lara A."/>
            <person name="Kotroba L."/>
            <person name="Nouioui I."/>
            <person name="Neumann-Schaal M."/>
            <person name="Mast Y."/>
            <person name="Chronakova A."/>
        </authorList>
    </citation>
    <scope>NUCLEOTIDE SEQUENCE [LARGE SCALE GENOMIC DNA]</scope>
    <source>
        <strain evidence="2 3">BCCO 10_0061</strain>
    </source>
</reference>
<name>A0ABU4VB65_9PSEU</name>
<keyword evidence="1" id="KW-0472">Membrane</keyword>
<keyword evidence="1" id="KW-1133">Transmembrane helix</keyword>
<comment type="caution">
    <text evidence="2">The sequence shown here is derived from an EMBL/GenBank/DDBJ whole genome shotgun (WGS) entry which is preliminary data.</text>
</comment>
<gene>
    <name evidence="2" type="ORF">SK854_41795</name>
</gene>
<dbReference type="EMBL" id="JAXAVU010000016">
    <property type="protein sequence ID" value="MDX8148710.1"/>
    <property type="molecule type" value="Genomic_DNA"/>
</dbReference>
<dbReference type="Proteomes" id="UP001285352">
    <property type="component" value="Unassembled WGS sequence"/>
</dbReference>
<keyword evidence="3" id="KW-1185">Reference proteome</keyword>
<organism evidence="2 3">
    <name type="scientific">Lentzea sokolovensis</name>
    <dbReference type="NCBI Taxonomy" id="3095429"/>
    <lineage>
        <taxon>Bacteria</taxon>
        <taxon>Bacillati</taxon>
        <taxon>Actinomycetota</taxon>
        <taxon>Actinomycetes</taxon>
        <taxon>Pseudonocardiales</taxon>
        <taxon>Pseudonocardiaceae</taxon>
        <taxon>Lentzea</taxon>
    </lineage>
</organism>